<dbReference type="InterPro" id="IPR000223">
    <property type="entry name" value="Pept_S26A_signal_pept_1"/>
</dbReference>
<dbReference type="EMBL" id="CP015756">
    <property type="protein sequence ID" value="APC41733.1"/>
    <property type="molecule type" value="Genomic_DNA"/>
</dbReference>
<comment type="subcellular location">
    <subcellularLocation>
        <location evidence="2">Cell membrane</location>
        <topology evidence="2">Single-pass type II membrane protein</topology>
    </subcellularLocation>
    <subcellularLocation>
        <location evidence="7">Membrane</location>
        <topology evidence="7">Single-pass type II membrane protein</topology>
    </subcellularLocation>
</comment>
<keyword evidence="5 7" id="KW-0378">Hydrolase</keyword>
<dbReference type="KEGG" id="ceu:A7L45_17470"/>
<keyword evidence="7" id="KW-0645">Protease</keyword>
<dbReference type="InterPro" id="IPR036286">
    <property type="entry name" value="LexA/Signal_pep-like_sf"/>
</dbReference>
<gene>
    <name evidence="9" type="ORF">A7L45_17470</name>
</gene>
<dbReference type="PRINTS" id="PR00727">
    <property type="entry name" value="LEADERPTASE"/>
</dbReference>
<accession>A0A1J0GK50</accession>
<evidence type="ECO:0000256" key="3">
    <source>
        <dbReference type="ARBA" id="ARBA00009370"/>
    </source>
</evidence>
<keyword evidence="7" id="KW-0472">Membrane</keyword>
<dbReference type="InterPro" id="IPR019757">
    <property type="entry name" value="Pept_S26A_signal_pept_1_Lys-AS"/>
</dbReference>
<feature type="active site" evidence="6">
    <location>
        <position position="80"/>
    </location>
</feature>
<proteinExistence type="inferred from homology"/>
<comment type="similarity">
    <text evidence="3 7">Belongs to the peptidase S26 family.</text>
</comment>
<evidence type="ECO:0000256" key="2">
    <source>
        <dbReference type="ARBA" id="ARBA00004401"/>
    </source>
</evidence>
<organism evidence="9 10">
    <name type="scientific">Clostridium estertheticum subsp. estertheticum</name>
    <dbReference type="NCBI Taxonomy" id="1552"/>
    <lineage>
        <taxon>Bacteria</taxon>
        <taxon>Bacillati</taxon>
        <taxon>Bacillota</taxon>
        <taxon>Clostridia</taxon>
        <taxon>Eubacteriales</taxon>
        <taxon>Clostridiaceae</taxon>
        <taxon>Clostridium</taxon>
    </lineage>
</organism>
<dbReference type="RefSeq" id="WP_071614026.1">
    <property type="nucleotide sequence ID" value="NZ_CP015756.1"/>
</dbReference>
<name>A0A1J0GK50_9CLOT</name>
<dbReference type="GO" id="GO:0009003">
    <property type="term" value="F:signal peptidase activity"/>
    <property type="evidence" value="ECO:0007669"/>
    <property type="project" value="UniProtKB-EC"/>
</dbReference>
<feature type="active site" evidence="6">
    <location>
        <position position="39"/>
    </location>
</feature>
<dbReference type="OrthoDB" id="9802919at2"/>
<sequence>MKSLKNIIKEWLLPILAVIILVVLINNLLFFQVKVPSGSMYPTIKVGDRILVTKVYNKAKLKSGDIIVFKSDELKEVMIKRLIGLPGDEVVVKDKGRVFINGSEIAEPYVVNKEDLDIKFKVPENKYLFFGDNRASSLDARKWQNPYIDGKDIKGKAQFITYPFKRFGKFVIGNDALNH</sequence>
<evidence type="ECO:0000256" key="6">
    <source>
        <dbReference type="PIRSR" id="PIRSR600223-1"/>
    </source>
</evidence>
<dbReference type="PANTHER" id="PTHR43390:SF1">
    <property type="entry name" value="CHLOROPLAST PROCESSING PEPTIDASE"/>
    <property type="match status" value="1"/>
</dbReference>
<dbReference type="PROSITE" id="PS00760">
    <property type="entry name" value="SPASE_I_2"/>
    <property type="match status" value="1"/>
</dbReference>
<protein>
    <recommendedName>
        <fullName evidence="4 7">Signal peptidase I</fullName>
        <ecNumber evidence="4 7">3.4.21.89</ecNumber>
    </recommendedName>
</protein>
<dbReference type="GO" id="GO:0004252">
    <property type="term" value="F:serine-type endopeptidase activity"/>
    <property type="evidence" value="ECO:0007669"/>
    <property type="project" value="InterPro"/>
</dbReference>
<dbReference type="AlphaFoldDB" id="A0A1J0GK50"/>
<dbReference type="NCBIfam" id="TIGR02227">
    <property type="entry name" value="sigpep_I_bact"/>
    <property type="match status" value="1"/>
</dbReference>
<dbReference type="GO" id="GO:0006465">
    <property type="term" value="P:signal peptide processing"/>
    <property type="evidence" value="ECO:0007669"/>
    <property type="project" value="InterPro"/>
</dbReference>
<dbReference type="Gene3D" id="2.10.109.10">
    <property type="entry name" value="Umud Fragment, subunit A"/>
    <property type="match status" value="1"/>
</dbReference>
<dbReference type="Proteomes" id="UP000182569">
    <property type="component" value="Chromosome"/>
</dbReference>
<dbReference type="Pfam" id="PF10502">
    <property type="entry name" value="Peptidase_S26"/>
    <property type="match status" value="1"/>
</dbReference>
<dbReference type="PANTHER" id="PTHR43390">
    <property type="entry name" value="SIGNAL PEPTIDASE I"/>
    <property type="match status" value="1"/>
</dbReference>
<comment type="catalytic activity">
    <reaction evidence="1 7">
        <text>Cleavage of hydrophobic, N-terminal signal or leader sequences from secreted and periplasmic proteins.</text>
        <dbReference type="EC" id="3.4.21.89"/>
    </reaction>
</comment>
<evidence type="ECO:0000256" key="4">
    <source>
        <dbReference type="ARBA" id="ARBA00013208"/>
    </source>
</evidence>
<evidence type="ECO:0000313" key="10">
    <source>
        <dbReference type="Proteomes" id="UP000182569"/>
    </source>
</evidence>
<dbReference type="GO" id="GO:0005886">
    <property type="term" value="C:plasma membrane"/>
    <property type="evidence" value="ECO:0007669"/>
    <property type="project" value="UniProtKB-SubCell"/>
</dbReference>
<keyword evidence="7" id="KW-1133">Transmembrane helix</keyword>
<dbReference type="STRING" id="1552.A7L45_17470"/>
<feature type="transmembrane region" description="Helical" evidence="7">
    <location>
        <begin position="12"/>
        <end position="31"/>
    </location>
</feature>
<keyword evidence="10" id="KW-1185">Reference proteome</keyword>
<reference evidence="10" key="1">
    <citation type="journal article" date="2016" name="Front. Microbiol.">
        <title>Complete Genome Sequence of Clostridium estertheticum DSM 8809, a Microbe Identified in Spoiled Vacuum Packed Beef.</title>
        <authorList>
            <person name="Yu Z."/>
            <person name="Gunn L."/>
            <person name="Brennan E."/>
            <person name="Reid R."/>
            <person name="Wall P.G."/>
            <person name="Gaora O.P."/>
            <person name="Hurley D."/>
            <person name="Bolton D."/>
            <person name="Fanning S."/>
        </authorList>
    </citation>
    <scope>NUCLEOTIDE SEQUENCE [LARGE SCALE GENOMIC DNA]</scope>
    <source>
        <strain evidence="10">DSM 8809</strain>
    </source>
</reference>
<dbReference type="CDD" id="cd06530">
    <property type="entry name" value="S26_SPase_I"/>
    <property type="match status" value="1"/>
</dbReference>
<keyword evidence="7" id="KW-0812">Transmembrane</keyword>
<dbReference type="EC" id="3.4.21.89" evidence="4 7"/>
<feature type="domain" description="Peptidase S26" evidence="8">
    <location>
        <begin position="9"/>
        <end position="161"/>
    </location>
</feature>
<evidence type="ECO:0000256" key="5">
    <source>
        <dbReference type="ARBA" id="ARBA00022801"/>
    </source>
</evidence>
<dbReference type="SUPFAM" id="SSF51306">
    <property type="entry name" value="LexA/Signal peptidase"/>
    <property type="match status" value="1"/>
</dbReference>
<evidence type="ECO:0000313" key="9">
    <source>
        <dbReference type="EMBL" id="APC41733.1"/>
    </source>
</evidence>
<dbReference type="InterPro" id="IPR019533">
    <property type="entry name" value="Peptidase_S26"/>
</dbReference>
<evidence type="ECO:0000259" key="8">
    <source>
        <dbReference type="Pfam" id="PF10502"/>
    </source>
</evidence>
<evidence type="ECO:0000256" key="7">
    <source>
        <dbReference type="RuleBase" id="RU362042"/>
    </source>
</evidence>
<evidence type="ECO:0000256" key="1">
    <source>
        <dbReference type="ARBA" id="ARBA00000677"/>
    </source>
</evidence>